<evidence type="ECO:0000313" key="3">
    <source>
        <dbReference type="EnsemblMetazoa" id="CLYHEMP013299.1"/>
    </source>
</evidence>
<keyword evidence="1" id="KW-0175">Coiled coil</keyword>
<evidence type="ECO:0000256" key="2">
    <source>
        <dbReference type="SAM" id="MobiDB-lite"/>
    </source>
</evidence>
<dbReference type="OrthoDB" id="5183255at2759"/>
<dbReference type="EnsemblMetazoa" id="CLYHEMT013299.1">
    <property type="protein sequence ID" value="CLYHEMP013299.1"/>
    <property type="gene ID" value="CLYHEMG013299"/>
</dbReference>
<evidence type="ECO:0000256" key="1">
    <source>
        <dbReference type="SAM" id="Coils"/>
    </source>
</evidence>
<evidence type="ECO:0000313" key="4">
    <source>
        <dbReference type="Proteomes" id="UP000594262"/>
    </source>
</evidence>
<accession>A0A7M5WUH9</accession>
<reference evidence="3" key="1">
    <citation type="submission" date="2021-01" db="UniProtKB">
        <authorList>
            <consortium name="EnsemblMetazoa"/>
        </authorList>
    </citation>
    <scope>IDENTIFICATION</scope>
</reference>
<keyword evidence="4" id="KW-1185">Reference proteome</keyword>
<proteinExistence type="predicted"/>
<protein>
    <submittedName>
        <fullName evidence="3">Uncharacterized protein</fullName>
    </submittedName>
</protein>
<dbReference type="AlphaFoldDB" id="A0A7M5WUH9"/>
<sequence>TLGHSVCPKLIENSKRIRQIEEQEENVQHLKYQIRSLQKLKREYYFSHEEKLKIEDKIDEFELQAEGLTSEIASSSLSELSDTQSSIQDFHNHGKYLVDLEKSTLRKDVPFGNNAVRLNTRYFPFNGETRNQDFEAKLLDMKSFIGSELYKLGSCISGKVLQAVHQQTIKQLEENDITGTLVVTAVCNHAEASRFSPMVFDIEKSVELWNSLHKDDFFEETKDLVEDYIQDTKLNNNSISYAAGAVYGSCFVGMLHTLKQKPAGSLIHPSYQTVLAHVSLVSEGCIPTIASDKVTRGAKILAEKQLNDTRGMMFALSYADIARDNILAMNSLMTAVENYSTQVREGKCGAPIKFFIDSFDKKKLAEMWLKKKESELDPESEIGIDQFLEEYKFVSEQKLRQLINTARKDLEKEIVTMDEKKEDEIKKRLKTETQQFRSKMEEQTKAANNALAVAKT</sequence>
<name>A0A7M5WUH9_9CNID</name>
<feature type="region of interest" description="Disordered" evidence="2">
    <location>
        <begin position="436"/>
        <end position="456"/>
    </location>
</feature>
<dbReference type="Proteomes" id="UP000594262">
    <property type="component" value="Unplaced"/>
</dbReference>
<organism evidence="3 4">
    <name type="scientific">Clytia hemisphaerica</name>
    <dbReference type="NCBI Taxonomy" id="252671"/>
    <lineage>
        <taxon>Eukaryota</taxon>
        <taxon>Metazoa</taxon>
        <taxon>Cnidaria</taxon>
        <taxon>Hydrozoa</taxon>
        <taxon>Hydroidolina</taxon>
        <taxon>Leptothecata</taxon>
        <taxon>Obeliida</taxon>
        <taxon>Clytiidae</taxon>
        <taxon>Clytia</taxon>
    </lineage>
</organism>
<feature type="coiled-coil region" evidence="1">
    <location>
        <begin position="20"/>
        <end position="71"/>
    </location>
</feature>